<evidence type="ECO:0000256" key="2">
    <source>
        <dbReference type="ARBA" id="ARBA00019418"/>
    </source>
</evidence>
<accession>A0A5D0MIT6</accession>
<evidence type="ECO:0000313" key="5">
    <source>
        <dbReference type="Proteomes" id="UP000323337"/>
    </source>
</evidence>
<evidence type="ECO:0000256" key="1">
    <source>
        <dbReference type="ARBA" id="ARBA00008571"/>
    </source>
</evidence>
<dbReference type="AlphaFoldDB" id="A0A5D0MIT6"/>
<name>A0A5D0MIT6_FLESI</name>
<dbReference type="Gene3D" id="1.10.150.250">
    <property type="entry name" value="Flavinator of succinate dehydrogenase"/>
    <property type="match status" value="1"/>
</dbReference>
<reference evidence="4 5" key="1">
    <citation type="submission" date="2019-08" db="EMBL/GenBank/DDBJ databases">
        <title>Genomic characterization of a novel candidate phylum (ARYD3) from a high temperature, high salinity tertiary oil reservoir in north central Oklahoma, USA.</title>
        <authorList>
            <person name="Youssef N.H."/>
            <person name="Yadav A."/>
            <person name="Elshahed M.S."/>
        </authorList>
    </citation>
    <scope>NUCLEOTIDE SEQUENCE [LARGE SCALE GENOMIC DNA]</scope>
    <source>
        <strain evidence="4">ARYD1</strain>
    </source>
</reference>
<dbReference type="Pfam" id="PF03937">
    <property type="entry name" value="Sdh5"/>
    <property type="match status" value="1"/>
</dbReference>
<dbReference type="RefSeq" id="WP_303700913.1">
    <property type="nucleotide sequence ID" value="NZ_VSIV01000124.1"/>
</dbReference>
<dbReference type="Proteomes" id="UP000323337">
    <property type="component" value="Unassembled WGS sequence"/>
</dbReference>
<sequence>MNDFLQSKEYKRCVFLCSRRAMLENELLLRKFALEYVPEHYTIDEVIELNIFLNDIFDNDLFDVIMGKKKASEFKDQYNEKFLHDIEKFAYNVYYAK</sequence>
<keyword evidence="3" id="KW-0143">Chaperone</keyword>
<gene>
    <name evidence="4" type="ORF">FXF49_05505</name>
</gene>
<proteinExistence type="inferred from homology"/>
<comment type="similarity">
    <text evidence="1">Belongs to the SdhE FAD assembly factor family.</text>
</comment>
<evidence type="ECO:0000256" key="3">
    <source>
        <dbReference type="ARBA" id="ARBA00023186"/>
    </source>
</evidence>
<dbReference type="InterPro" id="IPR005631">
    <property type="entry name" value="SDH"/>
</dbReference>
<dbReference type="SUPFAM" id="SSF109910">
    <property type="entry name" value="YgfY-like"/>
    <property type="match status" value="1"/>
</dbReference>
<organism evidence="4 5">
    <name type="scientific">Flexistipes sinusarabici</name>
    <dbReference type="NCBI Taxonomy" id="2352"/>
    <lineage>
        <taxon>Bacteria</taxon>
        <taxon>Pseudomonadati</taxon>
        <taxon>Deferribacterota</taxon>
        <taxon>Deferribacteres</taxon>
        <taxon>Deferribacterales</taxon>
        <taxon>Flexistipitaceae</taxon>
        <taxon>Flexistipes</taxon>
    </lineage>
</organism>
<protein>
    <recommendedName>
        <fullName evidence="2">FAD assembly factor SdhE</fullName>
    </recommendedName>
</protein>
<dbReference type="EMBL" id="VSIV01000124">
    <property type="protein sequence ID" value="TYB33644.1"/>
    <property type="molecule type" value="Genomic_DNA"/>
</dbReference>
<dbReference type="InterPro" id="IPR036714">
    <property type="entry name" value="SDH_sf"/>
</dbReference>
<comment type="caution">
    <text evidence="4">The sequence shown here is derived from an EMBL/GenBank/DDBJ whole genome shotgun (WGS) entry which is preliminary data.</text>
</comment>
<evidence type="ECO:0000313" key="4">
    <source>
        <dbReference type="EMBL" id="TYB33644.1"/>
    </source>
</evidence>